<evidence type="ECO:0000256" key="9">
    <source>
        <dbReference type="SAM" id="MobiDB-lite"/>
    </source>
</evidence>
<dbReference type="GO" id="GO:0005737">
    <property type="term" value="C:cytoplasm"/>
    <property type="evidence" value="ECO:0007669"/>
    <property type="project" value="UniProtKB-SubCell"/>
</dbReference>
<dbReference type="AlphaFoldDB" id="G9A2Y4"/>
<comment type="similarity">
    <text evidence="8">Belongs to the P-Pant transferase superfamily. AcpS family.</text>
</comment>
<evidence type="ECO:0000256" key="2">
    <source>
        <dbReference type="ARBA" id="ARBA00022679"/>
    </source>
</evidence>
<feature type="domain" description="4'-phosphopantetheinyl transferase" evidence="10">
    <location>
        <begin position="131"/>
        <end position="225"/>
    </location>
</feature>
<proteinExistence type="inferred from homology"/>
<dbReference type="HOGENOM" id="CLU_1045352_0_0_5"/>
<keyword evidence="6 8" id="KW-0443">Lipid metabolism</keyword>
<dbReference type="Pfam" id="PF01648">
    <property type="entry name" value="ACPS"/>
    <property type="match status" value="1"/>
</dbReference>
<keyword evidence="5 8" id="KW-0460">Magnesium</keyword>
<reference evidence="11 12" key="1">
    <citation type="journal article" date="2012" name="J. Bacteriol.">
        <title>Genome sequence of the soybean symbiont Sinorhizobium fredii HH103.</title>
        <authorList>
            <person name="Weidner S."/>
            <person name="Becker A."/>
            <person name="Bonilla I."/>
            <person name="Jaenicke S."/>
            <person name="Lloret J."/>
            <person name="Margaret I."/>
            <person name="Puhler A."/>
            <person name="Ruiz-Sainz J.E."/>
            <person name="Schneiker-Bekel S."/>
            <person name="Szczepanowski R."/>
            <person name="Vinardell J.M."/>
            <person name="Zehner S."/>
            <person name="Gottfert M."/>
        </authorList>
    </citation>
    <scope>NUCLEOTIDE SEQUENCE [LARGE SCALE GENOMIC DNA]</scope>
    <source>
        <strain evidence="11 12">HH103</strain>
    </source>
</reference>
<evidence type="ECO:0000256" key="7">
    <source>
        <dbReference type="ARBA" id="ARBA00023160"/>
    </source>
</evidence>
<keyword evidence="3 8" id="KW-0479">Metal-binding</keyword>
<dbReference type="eggNOG" id="COG0736">
    <property type="taxonomic scope" value="Bacteria"/>
</dbReference>
<dbReference type="STRING" id="1117943.SFHH103_00759"/>
<organism evidence="11 12">
    <name type="scientific">Sinorhizobium fredii (strain HH103)</name>
    <dbReference type="NCBI Taxonomy" id="1117943"/>
    <lineage>
        <taxon>Bacteria</taxon>
        <taxon>Pseudomonadati</taxon>
        <taxon>Pseudomonadota</taxon>
        <taxon>Alphaproteobacteria</taxon>
        <taxon>Hyphomicrobiales</taxon>
        <taxon>Rhizobiaceae</taxon>
        <taxon>Sinorhizobium/Ensifer group</taxon>
        <taxon>Sinorhizobium</taxon>
    </lineage>
</organism>
<dbReference type="Proteomes" id="UP000007735">
    <property type="component" value="Chromosome"/>
</dbReference>
<evidence type="ECO:0000256" key="4">
    <source>
        <dbReference type="ARBA" id="ARBA00022832"/>
    </source>
</evidence>
<dbReference type="NCBIfam" id="TIGR00556">
    <property type="entry name" value="pantethn_trn"/>
    <property type="match status" value="1"/>
</dbReference>
<keyword evidence="4 8" id="KW-0276">Fatty acid metabolism</keyword>
<accession>G9A2Y4</accession>
<evidence type="ECO:0000256" key="1">
    <source>
        <dbReference type="ARBA" id="ARBA00022516"/>
    </source>
</evidence>
<evidence type="ECO:0000256" key="5">
    <source>
        <dbReference type="ARBA" id="ARBA00022842"/>
    </source>
</evidence>
<keyword evidence="8" id="KW-0963">Cytoplasm</keyword>
<dbReference type="HAMAP" id="MF_00101">
    <property type="entry name" value="AcpS"/>
    <property type="match status" value="1"/>
</dbReference>
<comment type="subcellular location">
    <subcellularLocation>
        <location evidence="8">Cytoplasm</location>
    </subcellularLocation>
</comment>
<dbReference type="InterPro" id="IPR008278">
    <property type="entry name" value="4-PPantetheinyl_Trfase_dom"/>
</dbReference>
<protein>
    <recommendedName>
        <fullName evidence="8">Holo-[acyl-carrier-protein] synthase</fullName>
        <shortName evidence="8">Holo-ACP synthase</shortName>
        <ecNumber evidence="8">2.7.8.7</ecNumber>
    </recommendedName>
    <alternativeName>
        <fullName evidence="8">4'-phosphopantetheinyl transferase AcpS</fullName>
    </alternativeName>
</protein>
<evidence type="ECO:0000256" key="6">
    <source>
        <dbReference type="ARBA" id="ARBA00023098"/>
    </source>
</evidence>
<evidence type="ECO:0000256" key="3">
    <source>
        <dbReference type="ARBA" id="ARBA00022723"/>
    </source>
</evidence>
<dbReference type="SUPFAM" id="SSF56214">
    <property type="entry name" value="4'-phosphopantetheinyl transferase"/>
    <property type="match status" value="1"/>
</dbReference>
<keyword evidence="2 8" id="KW-0808">Transferase</keyword>
<dbReference type="GO" id="GO:0006633">
    <property type="term" value="P:fatty acid biosynthetic process"/>
    <property type="evidence" value="ECO:0007669"/>
    <property type="project" value="UniProtKB-UniRule"/>
</dbReference>
<keyword evidence="1 8" id="KW-0444">Lipid biosynthesis</keyword>
<dbReference type="InterPro" id="IPR037143">
    <property type="entry name" value="4-PPantetheinyl_Trfase_dom_sf"/>
</dbReference>
<evidence type="ECO:0000313" key="12">
    <source>
        <dbReference type="Proteomes" id="UP000007735"/>
    </source>
</evidence>
<dbReference type="GO" id="GO:0000287">
    <property type="term" value="F:magnesium ion binding"/>
    <property type="evidence" value="ECO:0007669"/>
    <property type="project" value="UniProtKB-UniRule"/>
</dbReference>
<evidence type="ECO:0000313" key="11">
    <source>
        <dbReference type="EMBL" id="CCE95258.1"/>
    </source>
</evidence>
<dbReference type="Gene3D" id="3.90.470.20">
    <property type="entry name" value="4'-phosphopantetheinyl transferase domain"/>
    <property type="match status" value="1"/>
</dbReference>
<dbReference type="KEGG" id="sfh:SFHH103_00759"/>
<dbReference type="EC" id="2.7.8.7" evidence="8"/>
<dbReference type="InterPro" id="IPR002582">
    <property type="entry name" value="ACPS"/>
</dbReference>
<evidence type="ECO:0000256" key="8">
    <source>
        <dbReference type="HAMAP-Rule" id="MF_00101"/>
    </source>
</evidence>
<keyword evidence="7 8" id="KW-0275">Fatty acid biosynthesis</keyword>
<feature type="binding site" evidence="8">
    <location>
        <position position="184"/>
    </location>
    <ligand>
        <name>Mg(2+)</name>
        <dbReference type="ChEBI" id="CHEBI:18420"/>
    </ligand>
</feature>
<evidence type="ECO:0000259" key="10">
    <source>
        <dbReference type="Pfam" id="PF01648"/>
    </source>
</evidence>
<dbReference type="NCBIfam" id="TIGR00516">
    <property type="entry name" value="acpS"/>
    <property type="match status" value="1"/>
</dbReference>
<feature type="region of interest" description="Disordered" evidence="9">
    <location>
        <begin position="1"/>
        <end position="64"/>
    </location>
</feature>
<dbReference type="InterPro" id="IPR004568">
    <property type="entry name" value="Ppantetheine-prot_Trfase_dom"/>
</dbReference>
<feature type="binding site" evidence="8">
    <location>
        <position position="135"/>
    </location>
    <ligand>
        <name>Mg(2+)</name>
        <dbReference type="ChEBI" id="CHEBI:18420"/>
    </ligand>
</feature>
<comment type="catalytic activity">
    <reaction evidence="8">
        <text>apo-[ACP] + CoA = holo-[ACP] + adenosine 3',5'-bisphosphate + H(+)</text>
        <dbReference type="Rhea" id="RHEA:12068"/>
        <dbReference type="Rhea" id="RHEA-COMP:9685"/>
        <dbReference type="Rhea" id="RHEA-COMP:9690"/>
        <dbReference type="ChEBI" id="CHEBI:15378"/>
        <dbReference type="ChEBI" id="CHEBI:29999"/>
        <dbReference type="ChEBI" id="CHEBI:57287"/>
        <dbReference type="ChEBI" id="CHEBI:58343"/>
        <dbReference type="ChEBI" id="CHEBI:64479"/>
        <dbReference type="EC" id="2.7.8.7"/>
    </reaction>
</comment>
<comment type="cofactor">
    <cofactor evidence="8">
        <name>Mg(2+)</name>
        <dbReference type="ChEBI" id="CHEBI:18420"/>
    </cofactor>
</comment>
<comment type="function">
    <text evidence="8">Transfers the 4'-phosphopantetheine moiety from coenzyme A to a Ser of acyl-carrier-protein.</text>
</comment>
<gene>
    <name evidence="8 11" type="primary">acpS</name>
    <name evidence="11" type="ordered locus">SFHH103_00759</name>
</gene>
<dbReference type="PATRIC" id="fig|380.5.peg.812"/>
<dbReference type="EMBL" id="HE616890">
    <property type="protein sequence ID" value="CCE95258.1"/>
    <property type="molecule type" value="Genomic_DNA"/>
</dbReference>
<sequence>MHPVVRLAHRPSGHSRLALRRESRGGGDHHCTRQSDHHSRDPDGVLRDRHRDHGAAGRSKRRLGGDCPVDRANAACRALGARAQADARRFAGPCARRRFYLLPGRLPDRPDVPGAAARATAKSRKPVMIIGIGSDLIDIRRIENSLQRFGERFVNRCFTDIEIAKSDARKNRAASYAKRFAAKEACSKALGTGLAQGVFWKDMGVVNMPGGKPTMQLTGGAAARLQEMLPVGHRAAIHLTITDDFPLAQAFVIIEALPVAPAEGTV</sequence>
<dbReference type="GO" id="GO:0008897">
    <property type="term" value="F:holo-[acyl-carrier-protein] synthase activity"/>
    <property type="evidence" value="ECO:0007669"/>
    <property type="project" value="UniProtKB-UniRule"/>
</dbReference>
<name>G9A2Y4_SINF1</name>
<feature type="compositionally biased region" description="Basic and acidic residues" evidence="9">
    <location>
        <begin position="19"/>
        <end position="55"/>
    </location>
</feature>